<evidence type="ECO:0000313" key="15">
    <source>
        <dbReference type="Proteomes" id="UP000242520"/>
    </source>
</evidence>
<dbReference type="PANTHER" id="PTHR42716:SF2">
    <property type="entry name" value="L-ASPARTATE OXIDASE, CHLOROPLASTIC"/>
    <property type="match status" value="1"/>
</dbReference>
<dbReference type="Gene3D" id="3.50.50.60">
    <property type="entry name" value="FAD/NAD(P)-binding domain"/>
    <property type="match status" value="1"/>
</dbReference>
<comment type="subcellular location">
    <subcellularLocation>
        <location evidence="12">Cytoplasm</location>
    </subcellularLocation>
</comment>
<dbReference type="NCBIfam" id="NF004820">
    <property type="entry name" value="PRK06175.1"/>
    <property type="match status" value="1"/>
</dbReference>
<dbReference type="STRING" id="1123350.SAMN02744040_01523"/>
<evidence type="ECO:0000256" key="11">
    <source>
        <dbReference type="NCBIfam" id="TIGR00551"/>
    </source>
</evidence>
<comment type="cofactor">
    <cofactor evidence="1 12">
        <name>FAD</name>
        <dbReference type="ChEBI" id="CHEBI:57692"/>
    </cofactor>
</comment>
<dbReference type="FunFam" id="3.90.700.10:FF:000002">
    <property type="entry name" value="L-aspartate oxidase"/>
    <property type="match status" value="1"/>
</dbReference>
<evidence type="ECO:0000256" key="1">
    <source>
        <dbReference type="ARBA" id="ARBA00001974"/>
    </source>
</evidence>
<dbReference type="NCBIfam" id="TIGR00551">
    <property type="entry name" value="nadB"/>
    <property type="match status" value="1"/>
</dbReference>
<dbReference type="PRINTS" id="PR00368">
    <property type="entry name" value="FADPNR"/>
</dbReference>
<dbReference type="RefSeq" id="WP_242939261.1">
    <property type="nucleotide sequence ID" value="NZ_FQXH01000015.1"/>
</dbReference>
<feature type="domain" description="FAD-dependent oxidoreductase 2 FAD-binding" evidence="13">
    <location>
        <begin position="9"/>
        <end position="376"/>
    </location>
</feature>
<evidence type="ECO:0000256" key="3">
    <source>
        <dbReference type="ARBA" id="ARBA00008562"/>
    </source>
</evidence>
<evidence type="ECO:0000256" key="2">
    <source>
        <dbReference type="ARBA" id="ARBA00004950"/>
    </source>
</evidence>
<keyword evidence="15" id="KW-1185">Reference proteome</keyword>
<dbReference type="EMBL" id="FQXH01000015">
    <property type="protein sequence ID" value="SHH30184.1"/>
    <property type="molecule type" value="Genomic_DNA"/>
</dbReference>
<evidence type="ECO:0000256" key="4">
    <source>
        <dbReference type="ARBA" id="ARBA00012173"/>
    </source>
</evidence>
<sequence length="487" mass="55431">MQSNRMLYDVIVVGSGIAGLYTCLNLDEKFKVLLLSKRELDLNNTSLAQGGVAVVLDKNDKFEYHIEDTLVAGNYKNNLDNLEIMVEEGPKDIEKLLNLGVEFDKDIEGNLLKTLEGAHSKRRIVHYKDKTGSEIINKLIKNVKNKINIEILENAFLANIKKDKLFKLNVLKDNKNYVYYTNYLVLATGGIGKIYKYTTNSAIATGDGIAMAHILGANIKGLDLIQFHPTALNVENNERFLISEAVRGEGAFLLNNKFERFMNKYDKRGELAPRDVVSKAIIEEINKTKSEKIYLDISYKDDEFIKNRFPNIYRNCLKYKIDITKDKIPVYPSQHYLMGGIDVDKNAQSSVDNLYAVGECSHTGVHGNNRLASNSLLEGLVFSRRAAQNINKKGKVNLKIDSKLKCEHIIGNIKLDCKYKNEIQNIMQKSYFVNLNKNEAEEGIKKIKQILKQLENNNYIKDVHYYETRNMAIISKLVLEESLKNGK</sequence>
<protein>
    <recommendedName>
        <fullName evidence="5 11">L-aspartate oxidase</fullName>
        <ecNumber evidence="4 11">1.4.3.16</ecNumber>
    </recommendedName>
</protein>
<evidence type="ECO:0000256" key="9">
    <source>
        <dbReference type="ARBA" id="ARBA00023002"/>
    </source>
</evidence>
<evidence type="ECO:0000259" key="13">
    <source>
        <dbReference type="Pfam" id="PF00890"/>
    </source>
</evidence>
<dbReference type="AlphaFoldDB" id="A0A1M5RVB5"/>
<dbReference type="PANTHER" id="PTHR42716">
    <property type="entry name" value="L-ASPARTATE OXIDASE"/>
    <property type="match status" value="1"/>
</dbReference>
<evidence type="ECO:0000256" key="7">
    <source>
        <dbReference type="ARBA" id="ARBA00022642"/>
    </source>
</evidence>
<dbReference type="GO" id="GO:0008734">
    <property type="term" value="F:L-aspartate oxidase activity"/>
    <property type="evidence" value="ECO:0007669"/>
    <property type="project" value="UniProtKB-UniRule"/>
</dbReference>
<organism evidence="14 15">
    <name type="scientific">Tepidibacter thalassicus DSM 15285</name>
    <dbReference type="NCBI Taxonomy" id="1123350"/>
    <lineage>
        <taxon>Bacteria</taxon>
        <taxon>Bacillati</taxon>
        <taxon>Bacillota</taxon>
        <taxon>Clostridia</taxon>
        <taxon>Peptostreptococcales</taxon>
        <taxon>Peptostreptococcaceae</taxon>
        <taxon>Tepidibacter</taxon>
    </lineage>
</organism>
<name>A0A1M5RVB5_9FIRM</name>
<evidence type="ECO:0000256" key="5">
    <source>
        <dbReference type="ARBA" id="ARBA00021901"/>
    </source>
</evidence>
<dbReference type="EC" id="1.4.3.16" evidence="4 11"/>
<dbReference type="InterPro" id="IPR027477">
    <property type="entry name" value="Succ_DH/fumarate_Rdtase_cat_sf"/>
</dbReference>
<keyword evidence="6 12" id="KW-0285">Flavoprotein</keyword>
<dbReference type="SUPFAM" id="SSF56425">
    <property type="entry name" value="Succinate dehydrogenase/fumarate reductase flavoprotein, catalytic domain"/>
    <property type="match status" value="1"/>
</dbReference>
<dbReference type="Proteomes" id="UP000242520">
    <property type="component" value="Unassembled WGS sequence"/>
</dbReference>
<dbReference type="InterPro" id="IPR005288">
    <property type="entry name" value="NadB"/>
</dbReference>
<evidence type="ECO:0000256" key="6">
    <source>
        <dbReference type="ARBA" id="ARBA00022630"/>
    </source>
</evidence>
<evidence type="ECO:0000256" key="12">
    <source>
        <dbReference type="RuleBase" id="RU362049"/>
    </source>
</evidence>
<dbReference type="GO" id="GO:0034628">
    <property type="term" value="P:'de novo' NAD+ biosynthetic process from L-aspartate"/>
    <property type="evidence" value="ECO:0007669"/>
    <property type="project" value="TreeGrafter"/>
</dbReference>
<keyword evidence="9 12" id="KW-0560">Oxidoreductase</keyword>
<dbReference type="Gene3D" id="3.90.700.10">
    <property type="entry name" value="Succinate dehydrogenase/fumarate reductase flavoprotein, catalytic domain"/>
    <property type="match status" value="1"/>
</dbReference>
<dbReference type="GO" id="GO:0005737">
    <property type="term" value="C:cytoplasm"/>
    <property type="evidence" value="ECO:0007669"/>
    <property type="project" value="UniProtKB-SubCell"/>
</dbReference>
<proteinExistence type="inferred from homology"/>
<dbReference type="SUPFAM" id="SSF51905">
    <property type="entry name" value="FAD/NAD(P)-binding domain"/>
    <property type="match status" value="1"/>
</dbReference>
<dbReference type="UniPathway" id="UPA00253">
    <property type="reaction ID" value="UER00326"/>
</dbReference>
<keyword evidence="7 12" id="KW-0662">Pyridine nucleotide biosynthesis</keyword>
<gene>
    <name evidence="14" type="ORF">SAMN02744040_01523</name>
</gene>
<dbReference type="Pfam" id="PF00890">
    <property type="entry name" value="FAD_binding_2"/>
    <property type="match status" value="1"/>
</dbReference>
<accession>A0A1M5RVB5</accession>
<reference evidence="15" key="1">
    <citation type="submission" date="2016-11" db="EMBL/GenBank/DDBJ databases">
        <authorList>
            <person name="Varghese N."/>
            <person name="Submissions S."/>
        </authorList>
    </citation>
    <scope>NUCLEOTIDE SEQUENCE [LARGE SCALE GENOMIC DNA]</scope>
    <source>
        <strain evidence="15">DSM 15285</strain>
    </source>
</reference>
<comment type="function">
    <text evidence="12">Catalyzes the oxidation of L-aspartate to iminoaspartate.</text>
</comment>
<comment type="similarity">
    <text evidence="3 12">Belongs to the FAD-dependent oxidoreductase 2 family. NadB subfamily.</text>
</comment>
<comment type="catalytic activity">
    <reaction evidence="10">
        <text>L-aspartate + O2 = iminosuccinate + H2O2</text>
        <dbReference type="Rhea" id="RHEA:25876"/>
        <dbReference type="ChEBI" id="CHEBI:15379"/>
        <dbReference type="ChEBI" id="CHEBI:16240"/>
        <dbReference type="ChEBI" id="CHEBI:29991"/>
        <dbReference type="ChEBI" id="CHEBI:77875"/>
        <dbReference type="EC" id="1.4.3.16"/>
    </reaction>
    <physiologicalReaction direction="left-to-right" evidence="10">
        <dbReference type="Rhea" id="RHEA:25877"/>
    </physiologicalReaction>
</comment>
<dbReference type="InterPro" id="IPR036188">
    <property type="entry name" value="FAD/NAD-bd_sf"/>
</dbReference>
<evidence type="ECO:0000313" key="14">
    <source>
        <dbReference type="EMBL" id="SHH30184.1"/>
    </source>
</evidence>
<keyword evidence="8 12" id="KW-0274">FAD</keyword>
<comment type="pathway">
    <text evidence="2 12">Cofactor biosynthesis; NAD(+) biosynthesis; iminoaspartate from L-aspartate (oxidase route): step 1/1.</text>
</comment>
<evidence type="ECO:0000256" key="10">
    <source>
        <dbReference type="ARBA" id="ARBA00048305"/>
    </source>
</evidence>
<dbReference type="GO" id="GO:0033765">
    <property type="term" value="F:steroid dehydrogenase activity, acting on the CH-CH group of donors"/>
    <property type="evidence" value="ECO:0007669"/>
    <property type="project" value="UniProtKB-ARBA"/>
</dbReference>
<dbReference type="InterPro" id="IPR003953">
    <property type="entry name" value="FAD-dep_OxRdtase_2_FAD-bd"/>
</dbReference>
<evidence type="ECO:0000256" key="8">
    <source>
        <dbReference type="ARBA" id="ARBA00022827"/>
    </source>
</evidence>